<feature type="transmembrane region" description="Helical" evidence="6">
    <location>
        <begin position="20"/>
        <end position="44"/>
    </location>
</feature>
<dbReference type="InterPro" id="IPR052337">
    <property type="entry name" value="SAT4-like"/>
</dbReference>
<name>A0ABR4GDZ7_9EURO</name>
<dbReference type="PANTHER" id="PTHR33048">
    <property type="entry name" value="PTH11-LIKE INTEGRAL MEMBRANE PROTEIN (AFU_ORTHOLOGUE AFUA_5G11245)"/>
    <property type="match status" value="1"/>
</dbReference>
<dbReference type="Proteomes" id="UP001610563">
    <property type="component" value="Unassembled WGS sequence"/>
</dbReference>
<dbReference type="Pfam" id="PF20684">
    <property type="entry name" value="Fung_rhodopsin"/>
    <property type="match status" value="1"/>
</dbReference>
<evidence type="ECO:0000256" key="6">
    <source>
        <dbReference type="SAM" id="Phobius"/>
    </source>
</evidence>
<organism evidence="8 9">
    <name type="scientific">Aspergillus keveii</name>
    <dbReference type="NCBI Taxonomy" id="714993"/>
    <lineage>
        <taxon>Eukaryota</taxon>
        <taxon>Fungi</taxon>
        <taxon>Dikarya</taxon>
        <taxon>Ascomycota</taxon>
        <taxon>Pezizomycotina</taxon>
        <taxon>Eurotiomycetes</taxon>
        <taxon>Eurotiomycetidae</taxon>
        <taxon>Eurotiales</taxon>
        <taxon>Aspergillaceae</taxon>
        <taxon>Aspergillus</taxon>
        <taxon>Aspergillus subgen. Nidulantes</taxon>
    </lineage>
</organism>
<feature type="domain" description="Rhodopsin" evidence="7">
    <location>
        <begin position="44"/>
        <end position="242"/>
    </location>
</feature>
<feature type="transmembrane region" description="Helical" evidence="6">
    <location>
        <begin position="64"/>
        <end position="89"/>
    </location>
</feature>
<evidence type="ECO:0000256" key="3">
    <source>
        <dbReference type="ARBA" id="ARBA00022989"/>
    </source>
</evidence>
<keyword evidence="4 6" id="KW-0472">Membrane</keyword>
<comment type="caution">
    <text evidence="8">The sequence shown here is derived from an EMBL/GenBank/DDBJ whole genome shotgun (WGS) entry which is preliminary data.</text>
</comment>
<comment type="similarity">
    <text evidence="5">Belongs to the SAT4 family.</text>
</comment>
<protein>
    <recommendedName>
        <fullName evidence="7">Rhodopsin domain-containing protein</fullName>
    </recommendedName>
</protein>
<evidence type="ECO:0000256" key="2">
    <source>
        <dbReference type="ARBA" id="ARBA00022692"/>
    </source>
</evidence>
<evidence type="ECO:0000256" key="4">
    <source>
        <dbReference type="ARBA" id="ARBA00023136"/>
    </source>
</evidence>
<accession>A0ABR4GDZ7</accession>
<dbReference type="EMBL" id="JBFTWV010000020">
    <property type="protein sequence ID" value="KAL2797259.1"/>
    <property type="molecule type" value="Genomic_DNA"/>
</dbReference>
<comment type="subcellular location">
    <subcellularLocation>
        <location evidence="1">Membrane</location>
        <topology evidence="1">Multi-pass membrane protein</topology>
    </subcellularLocation>
</comment>
<feature type="transmembrane region" description="Helical" evidence="6">
    <location>
        <begin position="213"/>
        <end position="236"/>
    </location>
</feature>
<feature type="transmembrane region" description="Helical" evidence="6">
    <location>
        <begin position="109"/>
        <end position="130"/>
    </location>
</feature>
<evidence type="ECO:0000313" key="8">
    <source>
        <dbReference type="EMBL" id="KAL2797259.1"/>
    </source>
</evidence>
<gene>
    <name evidence="8" type="ORF">BJX66DRAFT_323454</name>
</gene>
<dbReference type="InterPro" id="IPR049326">
    <property type="entry name" value="Rhodopsin_dom_fungi"/>
</dbReference>
<reference evidence="8 9" key="1">
    <citation type="submission" date="2024-07" db="EMBL/GenBank/DDBJ databases">
        <title>Section-level genome sequencing and comparative genomics of Aspergillus sections Usti and Cavernicolus.</title>
        <authorList>
            <consortium name="Lawrence Berkeley National Laboratory"/>
            <person name="Nybo J.L."/>
            <person name="Vesth T.C."/>
            <person name="Theobald S."/>
            <person name="Frisvad J.C."/>
            <person name="Larsen T.O."/>
            <person name="Kjaerboelling I."/>
            <person name="Rothschild-Mancinelli K."/>
            <person name="Lyhne E.K."/>
            <person name="Kogle M.E."/>
            <person name="Barry K."/>
            <person name="Clum A."/>
            <person name="Na H."/>
            <person name="Ledsgaard L."/>
            <person name="Lin J."/>
            <person name="Lipzen A."/>
            <person name="Kuo A."/>
            <person name="Riley R."/>
            <person name="Mondo S."/>
            <person name="Labutti K."/>
            <person name="Haridas S."/>
            <person name="Pangalinan J."/>
            <person name="Salamov A.A."/>
            <person name="Simmons B.A."/>
            <person name="Magnuson J.K."/>
            <person name="Chen J."/>
            <person name="Drula E."/>
            <person name="Henrissat B."/>
            <person name="Wiebenga A."/>
            <person name="Lubbers R.J."/>
            <person name="Gomes A.C."/>
            <person name="Makela M.R."/>
            <person name="Stajich J."/>
            <person name="Grigoriev I.V."/>
            <person name="Mortensen U.H."/>
            <person name="De Vries R.P."/>
            <person name="Baker S.E."/>
            <person name="Andersen M.R."/>
        </authorList>
    </citation>
    <scope>NUCLEOTIDE SEQUENCE [LARGE SCALE GENOMIC DNA]</scope>
    <source>
        <strain evidence="8 9">CBS 209.92</strain>
    </source>
</reference>
<keyword evidence="2 6" id="KW-0812">Transmembrane</keyword>
<keyword evidence="9" id="KW-1185">Reference proteome</keyword>
<dbReference type="PANTHER" id="PTHR33048:SF47">
    <property type="entry name" value="INTEGRAL MEMBRANE PROTEIN-RELATED"/>
    <property type="match status" value="1"/>
</dbReference>
<evidence type="ECO:0000256" key="1">
    <source>
        <dbReference type="ARBA" id="ARBA00004141"/>
    </source>
</evidence>
<feature type="transmembrane region" description="Helical" evidence="6">
    <location>
        <begin position="142"/>
        <end position="161"/>
    </location>
</feature>
<evidence type="ECO:0000313" key="9">
    <source>
        <dbReference type="Proteomes" id="UP001610563"/>
    </source>
</evidence>
<evidence type="ECO:0000256" key="5">
    <source>
        <dbReference type="ARBA" id="ARBA00038359"/>
    </source>
</evidence>
<sequence length="314" mass="35048">MNSQLSSSSVRIYSSGLVPPSAAGAAIIIGDCVLLVLVIVWTVLRVILRQRTAAGLLVEDYLHLFALVCFYGSIGISIAMVCAGMGRHINEIGPGHNLLMLKYSFASQVLYALSVRCIKVSICWALARIFGTSKAIVLGARALIWLSAAWALMTILIGMFICRPVRKNWYTTVPGHYGNQNAAFASVTIVKLAIDLAILILPIRPLLRLQLPLSNRLALLAIFSMGIVTMIFAGIRLDAVLHLDFNDFPENAVALIVSSSIYLRPMFDRAFRAAKSLYGQRRSRSRSRSRSHSRRQERRRRVWNLFRSWKMRIS</sequence>
<keyword evidence="3 6" id="KW-1133">Transmembrane helix</keyword>
<evidence type="ECO:0000259" key="7">
    <source>
        <dbReference type="Pfam" id="PF20684"/>
    </source>
</evidence>
<proteinExistence type="inferred from homology"/>
<feature type="transmembrane region" description="Helical" evidence="6">
    <location>
        <begin position="181"/>
        <end position="201"/>
    </location>
</feature>